<feature type="compositionally biased region" description="Basic and acidic residues" evidence="6">
    <location>
        <begin position="905"/>
        <end position="917"/>
    </location>
</feature>
<sequence length="1897" mass="208042">YPFIQMSEAMDVSESVKEDTVAVENEGEGEIHRLKFQLISTDRGLQSFTDKYLVPILGTASPDLPFLAKINELLTHYNKRVRGNSVIRLPVEGLVRLIQDGNQMHFRLSIIYLRWAIERAEGMERVKALPPMLTAVGMRESRAERLELFSIMVPALNDLSSMEKNAWPEELIPLLASHASIRDATVRWMEAVLLFQAQTKERLSQVCTLLMQGEHFEGQEAVTAGLCPQEYCSIAAQIAVKQETQFNQIKRNLVKLLDRNLLPEKNSFPVLVVASASQLTEVSEPAENALKKVDIEGALGDRRVVEHLFGLYAGHELKNVLPAASSRLDSLSPQSSITKGKLMQFIRRSDIAPKMFMSNIAIARNAISYSSAPKVHVPGVQFMLKIIANLPPAGVKALVPALFKEMRARLEQCSPEGTALVYAVLGKLGRLHPPLITGDLGLIKDTFGDVVSNTASRWTEMGDEAVSQAAVDCLVEWLPVFRDSSIEGVEQSRQLLHEIVAHFIKHESPRVRMVALKYGEALLSPHSTTLHWLLIRACGDRREEMRREARRMLEVALSPSLAPPPSSAIHDLYRSWIAWESSGRVGREGDNEEEGGEPMEGASRPSSSVDDEPKKEEKRMVGSMLARFLWASCVVAARGGASAAGSAHFSPTDQLLAGDDGEAEWKRCYPKITRDVISPLATSTPEVAAHFMDVLLKAVGSSTGGDNFLLRITRVSISSIPSAVFSPHRNAAAAAAQRMLRGSHRTEVAAEAAEVAAALIDSEKERVERAEEIMKEMEHKSSVPGLSWYAVALLTSAGTVEVEVEDGMEMKRLALADRLVTVLNERADEGYERPSSQLEAALGALTRLLYRLAGKGLVLTRERVEKIMETCGKIATTRKDGFSSVSRDAAASVVGAMPGVEGDEGEKMEVEGEEEKKEEGVYEKTLETLYSIGAGPPRPELQFAVGEAIFAAATNGDLCAARRDEYTTSEEQWRDAHSSSSEWPVVYGRLEVVLKEIMENKARSENPHLRRATIVWLLVIVQKYIDATPLPPQADMIMRLQSTFVDGLSESDDFSQDIASKGIGVVYNLANEELKKVLVSELMCTFSEGKTAAARSGVGVVQDTPVVQGGIKTSGGEQLTTYKELSSLANELHDPDLLYKFMQLAKHNAAWNAKKGAAFGFSVVFEQARQELEPYVAQLVPKLFRYRYDPDGKVQASMKAIWSVLTASRKGVVDEFADAIATEITPALTHPEWRVRESSCLAYADLLSGHSTRTMIDRLPETLATIFRVQDDVKESVRKAADRTAMAIRKACLNEAGSSNPQRSGALLGPLLPALVDGAAHAPIPKNKQFCLLLLVDLSAQCGKQMKPFIAQVVPCLLDAISEVEPAMLNYVAARSDARELEDLDDARARLAGSSSLMHAAQQLLPHVGKEELEGLQGRMAEQLRNSVGVSTRTATAQLVTHFCIQAPQLMMDCPGVCVKLFTALRTSALRDRNPSVRKQFSSALSYLARFSGSTQMGALLNEARELLIGSEEDKKIAVRNLLKSLAANAPDSLTGHSAAIIPYVLMETCQEPIKGDEDSRKKCVAWAELWGEMVPSTETAVRLYGEEIVAAAIEILKENQVWAVRAQAAAMLKEVVAVPGLMSAEMTVSLLMSLLGFLNGRYWTGKERILQAIEKFIESSRGELKAKMGEKEIKETFDVLVREAKRRSKVQSLAGLKTLAQFASTLNHTEAAEITLGLLKKRVEKEGSRGSKDEDGSSSEEEVDQKDMSPAELSAVRNKRLAEAIGVIGVVMGAYKEGDDLRSCIDFITVTLANSVVFYRVKQSIVASLEGLLEKPSWSGAAEWSSAALSLVEFAAEMTTSQRRTAAVNALVVVRRLCELHAAGRVQLQQHFELRSSLESFEGGLPKELGVLEKLK</sequence>
<dbReference type="GO" id="GO:0005634">
    <property type="term" value="C:nucleus"/>
    <property type="evidence" value="ECO:0007669"/>
    <property type="project" value="TreeGrafter"/>
</dbReference>
<feature type="region of interest" description="Disordered" evidence="6">
    <location>
        <begin position="1726"/>
        <end position="1751"/>
    </location>
</feature>
<dbReference type="Gene3D" id="1.25.10.10">
    <property type="entry name" value="Leucine-rich Repeat Variant"/>
    <property type="match status" value="2"/>
</dbReference>
<protein>
    <submittedName>
        <fullName evidence="9">Uncharacterized protein</fullName>
    </submittedName>
</protein>
<comment type="subcellular location">
    <subcellularLocation>
        <location evidence="1">Cytoplasm</location>
    </subcellularLocation>
</comment>
<dbReference type="InterPro" id="IPR024372">
    <property type="entry name" value="Ecm29_N"/>
</dbReference>
<gene>
    <name evidence="9" type="ORF">PENTCL1PPCAC_12579</name>
</gene>
<keyword evidence="5" id="KW-0175">Coiled coil</keyword>
<feature type="region of interest" description="Disordered" evidence="6">
    <location>
        <begin position="584"/>
        <end position="617"/>
    </location>
</feature>
<dbReference type="GO" id="GO:0060090">
    <property type="term" value="F:molecular adaptor activity"/>
    <property type="evidence" value="ECO:0007669"/>
    <property type="project" value="InterPro"/>
</dbReference>
<dbReference type="EMBL" id="BTSX01000003">
    <property type="protein sequence ID" value="GMS90404.1"/>
    <property type="molecule type" value="Genomic_DNA"/>
</dbReference>
<feature type="coiled-coil region" evidence="5">
    <location>
        <begin position="753"/>
        <end position="780"/>
    </location>
</feature>
<keyword evidence="3" id="KW-0677">Repeat</keyword>
<dbReference type="GO" id="GO:0000502">
    <property type="term" value="C:proteasome complex"/>
    <property type="evidence" value="ECO:0007669"/>
    <property type="project" value="UniProtKB-KW"/>
</dbReference>
<dbReference type="SUPFAM" id="SSF48371">
    <property type="entry name" value="ARM repeat"/>
    <property type="match status" value="3"/>
</dbReference>
<dbReference type="PANTHER" id="PTHR23346">
    <property type="entry name" value="TRANSLATIONAL ACTIVATOR GCN1-RELATED"/>
    <property type="match status" value="1"/>
</dbReference>
<evidence type="ECO:0000313" key="10">
    <source>
        <dbReference type="Proteomes" id="UP001432027"/>
    </source>
</evidence>
<dbReference type="PANTHER" id="PTHR23346:SF19">
    <property type="entry name" value="PROTEASOME ADAPTER AND SCAFFOLD PROTEIN ECM29"/>
    <property type="match status" value="1"/>
</dbReference>
<keyword evidence="10" id="KW-1185">Reference proteome</keyword>
<evidence type="ECO:0000256" key="4">
    <source>
        <dbReference type="ARBA" id="ARBA00022942"/>
    </source>
</evidence>
<feature type="domain" description="Proteasome component Ecm29 N-terminal" evidence="7">
    <location>
        <begin position="34"/>
        <end position="535"/>
    </location>
</feature>
<feature type="compositionally biased region" description="Basic and acidic residues" evidence="6">
    <location>
        <begin position="1726"/>
        <end position="1736"/>
    </location>
</feature>
<evidence type="ECO:0000313" key="9">
    <source>
        <dbReference type="EMBL" id="GMS90404.1"/>
    </source>
</evidence>
<organism evidence="9 10">
    <name type="scientific">Pristionchus entomophagus</name>
    <dbReference type="NCBI Taxonomy" id="358040"/>
    <lineage>
        <taxon>Eukaryota</taxon>
        <taxon>Metazoa</taxon>
        <taxon>Ecdysozoa</taxon>
        <taxon>Nematoda</taxon>
        <taxon>Chromadorea</taxon>
        <taxon>Rhabditida</taxon>
        <taxon>Rhabditina</taxon>
        <taxon>Diplogasteromorpha</taxon>
        <taxon>Diplogasteroidea</taxon>
        <taxon>Neodiplogasteridae</taxon>
        <taxon>Pristionchus</taxon>
    </lineage>
</organism>
<evidence type="ECO:0000256" key="2">
    <source>
        <dbReference type="ARBA" id="ARBA00022490"/>
    </source>
</evidence>
<dbReference type="GO" id="GO:0005737">
    <property type="term" value="C:cytoplasm"/>
    <property type="evidence" value="ECO:0007669"/>
    <property type="project" value="UniProtKB-SubCell"/>
</dbReference>
<proteinExistence type="predicted"/>
<keyword evidence="4" id="KW-0647">Proteasome</keyword>
<keyword evidence="2" id="KW-0963">Cytoplasm</keyword>
<feature type="non-terminal residue" evidence="9">
    <location>
        <position position="1"/>
    </location>
</feature>
<dbReference type="Pfam" id="PF13001">
    <property type="entry name" value="ECM29_N"/>
    <property type="match status" value="1"/>
</dbReference>
<evidence type="ECO:0000259" key="7">
    <source>
        <dbReference type="Pfam" id="PF13001"/>
    </source>
</evidence>
<dbReference type="InterPro" id="IPR055443">
    <property type="entry name" value="HEAT_ECM29"/>
</dbReference>
<accession>A0AAV5T9K4</accession>
<feature type="domain" description="Proteasome adapter and scaffold protein ECM29 HEAT-repeat" evidence="8">
    <location>
        <begin position="1346"/>
        <end position="1507"/>
    </location>
</feature>
<dbReference type="Pfam" id="PF24492">
    <property type="entry name" value="HEAT_ECM29"/>
    <property type="match status" value="1"/>
</dbReference>
<dbReference type="GO" id="GO:0036503">
    <property type="term" value="P:ERAD pathway"/>
    <property type="evidence" value="ECO:0007669"/>
    <property type="project" value="TreeGrafter"/>
</dbReference>
<dbReference type="InterPro" id="IPR011989">
    <property type="entry name" value="ARM-like"/>
</dbReference>
<evidence type="ECO:0000256" key="3">
    <source>
        <dbReference type="ARBA" id="ARBA00022737"/>
    </source>
</evidence>
<evidence type="ECO:0000259" key="8">
    <source>
        <dbReference type="Pfam" id="PF24492"/>
    </source>
</evidence>
<comment type="caution">
    <text evidence="9">The sequence shown here is derived from an EMBL/GenBank/DDBJ whole genome shotgun (WGS) entry which is preliminary data.</text>
</comment>
<evidence type="ECO:0000256" key="6">
    <source>
        <dbReference type="SAM" id="MobiDB-lite"/>
    </source>
</evidence>
<feature type="region of interest" description="Disordered" evidence="6">
    <location>
        <begin position="898"/>
        <end position="917"/>
    </location>
</feature>
<evidence type="ECO:0000256" key="5">
    <source>
        <dbReference type="SAM" id="Coils"/>
    </source>
</evidence>
<dbReference type="Proteomes" id="UP001432027">
    <property type="component" value="Unassembled WGS sequence"/>
</dbReference>
<dbReference type="InterPro" id="IPR016024">
    <property type="entry name" value="ARM-type_fold"/>
</dbReference>
<evidence type="ECO:0000256" key="1">
    <source>
        <dbReference type="ARBA" id="ARBA00004496"/>
    </source>
</evidence>
<dbReference type="GO" id="GO:0043248">
    <property type="term" value="P:proteasome assembly"/>
    <property type="evidence" value="ECO:0007669"/>
    <property type="project" value="InterPro"/>
</dbReference>
<name>A0AAV5T9K4_9BILA</name>
<reference evidence="9" key="1">
    <citation type="submission" date="2023-10" db="EMBL/GenBank/DDBJ databases">
        <title>Genome assembly of Pristionchus species.</title>
        <authorList>
            <person name="Yoshida K."/>
            <person name="Sommer R.J."/>
        </authorList>
    </citation>
    <scope>NUCLEOTIDE SEQUENCE</scope>
    <source>
        <strain evidence="9">RS0144</strain>
    </source>
</reference>